<dbReference type="GO" id="GO:0005737">
    <property type="term" value="C:cytoplasm"/>
    <property type="evidence" value="ECO:0007669"/>
    <property type="project" value="TreeGrafter"/>
</dbReference>
<evidence type="ECO:0000256" key="7">
    <source>
        <dbReference type="ARBA" id="ARBA00039520"/>
    </source>
</evidence>
<dbReference type="Proteomes" id="UP000807716">
    <property type="component" value="Unassembled WGS sequence"/>
</dbReference>
<dbReference type="OrthoDB" id="1204at2759"/>
<evidence type="ECO:0000256" key="4">
    <source>
        <dbReference type="ARBA" id="ARBA00023002"/>
    </source>
</evidence>
<evidence type="ECO:0000256" key="5">
    <source>
        <dbReference type="ARBA" id="ARBA00023007"/>
    </source>
</evidence>
<dbReference type="InterPro" id="IPR036291">
    <property type="entry name" value="NAD(P)-bd_dom_sf"/>
</dbReference>
<organism evidence="9 10">
    <name type="scientific">Actinomortierella ambigua</name>
    <dbReference type="NCBI Taxonomy" id="1343610"/>
    <lineage>
        <taxon>Eukaryota</taxon>
        <taxon>Fungi</taxon>
        <taxon>Fungi incertae sedis</taxon>
        <taxon>Mucoromycota</taxon>
        <taxon>Mortierellomycotina</taxon>
        <taxon>Mortierellomycetes</taxon>
        <taxon>Mortierellales</taxon>
        <taxon>Mortierellaceae</taxon>
        <taxon>Actinomortierella</taxon>
    </lineage>
</organism>
<dbReference type="InterPro" id="IPR002347">
    <property type="entry name" value="SDR_fam"/>
</dbReference>
<evidence type="ECO:0000256" key="8">
    <source>
        <dbReference type="ARBA" id="ARBA00041348"/>
    </source>
</evidence>
<dbReference type="PANTHER" id="PTHR15104">
    <property type="entry name" value="DIHYDROPTERIDINE REDUCTASE"/>
    <property type="match status" value="1"/>
</dbReference>
<dbReference type="PROSITE" id="PS00061">
    <property type="entry name" value="ADH_SHORT"/>
    <property type="match status" value="1"/>
</dbReference>
<sequence length="229" mass="23644">MSSSVIVYGGNGALGRAVVTAFIKRQWTVTSVDLSANAEATKNVVLKVDDSLSAQGKLVVDSIKDKVDAIVCVAGGWAGGNAASDDYFASSELMWKQSVHSSLVASHLASKVLKEGGLLTLTGAFAAQKGTPFMIGYGVAKAAVHQLTLSLAGPDSGMPANAKVNAILPITLDTPGNRAGMPNADFSSWTPCDEVAEKLVDWAANPAAVHSGKLVEVVTANGQTSWTEK</sequence>
<dbReference type="SUPFAM" id="SSF51735">
    <property type="entry name" value="NAD(P)-binding Rossmann-fold domains"/>
    <property type="match status" value="1"/>
</dbReference>
<dbReference type="Gene3D" id="3.40.50.720">
    <property type="entry name" value="NAD(P)-binding Rossmann-like Domain"/>
    <property type="match status" value="1"/>
</dbReference>
<gene>
    <name evidence="9" type="ORF">DFQ27_005943</name>
</gene>
<reference evidence="9" key="1">
    <citation type="journal article" date="2020" name="Fungal Divers.">
        <title>Resolving the Mortierellaceae phylogeny through synthesis of multi-gene phylogenetics and phylogenomics.</title>
        <authorList>
            <person name="Vandepol N."/>
            <person name="Liber J."/>
            <person name="Desiro A."/>
            <person name="Na H."/>
            <person name="Kennedy M."/>
            <person name="Barry K."/>
            <person name="Grigoriev I.V."/>
            <person name="Miller A.N."/>
            <person name="O'Donnell K."/>
            <person name="Stajich J.E."/>
            <person name="Bonito G."/>
        </authorList>
    </citation>
    <scope>NUCLEOTIDE SEQUENCE</scope>
    <source>
        <strain evidence="9">BC1065</strain>
    </source>
</reference>
<dbReference type="EMBL" id="JAAAJB010000043">
    <property type="protein sequence ID" value="KAG0268703.1"/>
    <property type="molecule type" value="Genomic_DNA"/>
</dbReference>
<comment type="subunit">
    <text evidence="2">Homodimer.</text>
</comment>
<accession>A0A9P6QH57</accession>
<evidence type="ECO:0000256" key="6">
    <source>
        <dbReference type="ARBA" id="ARBA00039153"/>
    </source>
</evidence>
<name>A0A9P6QH57_9FUNG</name>
<evidence type="ECO:0000256" key="3">
    <source>
        <dbReference type="ARBA" id="ARBA00022857"/>
    </source>
</evidence>
<evidence type="ECO:0000256" key="2">
    <source>
        <dbReference type="ARBA" id="ARBA00011738"/>
    </source>
</evidence>
<keyword evidence="5" id="KW-0783">Tetrahydrobiopterin biosynthesis</keyword>
<dbReference type="FunFam" id="3.40.50.720:FF:000157">
    <property type="entry name" value="Quinoid dihydropteridine reductase"/>
    <property type="match status" value="1"/>
</dbReference>
<dbReference type="GO" id="GO:0006729">
    <property type="term" value="P:tetrahydrobiopterin biosynthetic process"/>
    <property type="evidence" value="ECO:0007669"/>
    <property type="project" value="UniProtKB-KW"/>
</dbReference>
<dbReference type="GO" id="GO:0070404">
    <property type="term" value="F:NADH binding"/>
    <property type="evidence" value="ECO:0007669"/>
    <property type="project" value="TreeGrafter"/>
</dbReference>
<keyword evidence="4" id="KW-0560">Oxidoreductase</keyword>
<dbReference type="GO" id="GO:0006559">
    <property type="term" value="P:L-phenylalanine catabolic process"/>
    <property type="evidence" value="ECO:0007669"/>
    <property type="project" value="TreeGrafter"/>
</dbReference>
<keyword evidence="10" id="KW-1185">Reference proteome</keyword>
<dbReference type="PANTHER" id="PTHR15104:SF0">
    <property type="entry name" value="DIHYDROPTERIDINE REDUCTASE"/>
    <property type="match status" value="1"/>
</dbReference>
<dbReference type="GO" id="GO:0070402">
    <property type="term" value="F:NADPH binding"/>
    <property type="evidence" value="ECO:0007669"/>
    <property type="project" value="TreeGrafter"/>
</dbReference>
<dbReference type="InterPro" id="IPR020904">
    <property type="entry name" value="Sc_DH/Rdtase_CS"/>
</dbReference>
<evidence type="ECO:0000313" key="10">
    <source>
        <dbReference type="Proteomes" id="UP000807716"/>
    </source>
</evidence>
<dbReference type="PRINTS" id="PR00081">
    <property type="entry name" value="GDHRDH"/>
</dbReference>
<proteinExistence type="inferred from homology"/>
<dbReference type="Pfam" id="PF13561">
    <property type="entry name" value="adh_short_C2"/>
    <property type="match status" value="1"/>
</dbReference>
<dbReference type="AlphaFoldDB" id="A0A9P6QH57"/>
<dbReference type="EC" id="1.5.1.34" evidence="6"/>
<keyword evidence="3" id="KW-0521">NADP</keyword>
<evidence type="ECO:0000256" key="1">
    <source>
        <dbReference type="ARBA" id="ARBA00006484"/>
    </source>
</evidence>
<comment type="caution">
    <text evidence="9">The sequence shown here is derived from an EMBL/GenBank/DDBJ whole genome shotgun (WGS) entry which is preliminary data.</text>
</comment>
<evidence type="ECO:0000313" key="9">
    <source>
        <dbReference type="EMBL" id="KAG0268703.1"/>
    </source>
</evidence>
<protein>
    <recommendedName>
        <fullName evidence="7">Dihydropteridine reductase</fullName>
        <ecNumber evidence="6">1.5.1.34</ecNumber>
    </recommendedName>
    <alternativeName>
        <fullName evidence="8">Quinoid dihydropteridine reductase</fullName>
    </alternativeName>
</protein>
<comment type="similarity">
    <text evidence="1">Belongs to the short-chain dehydrogenases/reductases (SDR) family.</text>
</comment>
<dbReference type="GO" id="GO:0004155">
    <property type="term" value="F:6,7-dihydropteridine reductase activity"/>
    <property type="evidence" value="ECO:0007669"/>
    <property type="project" value="UniProtKB-EC"/>
</dbReference>
<dbReference type="CDD" id="cd05334">
    <property type="entry name" value="DHPR_SDR_c_like"/>
    <property type="match status" value="1"/>
</dbReference>